<accession>A0AC61QQV5</accession>
<sequence>MRKSFYWLIGIAASPFVIFLLLTLLLYCPPVQKWAVGIATEYASDATDMEISIEDVRLRFPLDLKLNGVRALHRNDSLPQVKDTLIDAQGILCDIQLRPLFDGKIEVDALQFDNVILNTNGFISDCRVKGKVGRVHVTSHGIDLKNDSVLINKARMTGADLDICLSDTAKEDTTKSETPWLVKVKSLDIAKSKVKVHLPGDTLNITAGIGAFNIKDGAFDLKNSEYKLASATLADSKLQYDNRFETKVKGLDYNHIDISKLNISIANLLFKQNEKDYNLALLVRDSHLYEKSGLTIKSLKGKISLDTTAVHINDLALTTPYSTITGNTDFDFTTFNTSNPGKTSACLDASLGKEDVMIFAAAYLPKDIKRLWPTKPATVKGCIDGNMKRMEINDIVVNIPTLMSGTLTGTLRNLDNTDKLSAKASLKVQAPGNNGSIAGTVAYDMRSEAYSANLDIRRLNLNKYLPKHGLGRMSGTVRINGNGTDIYSKRTKINAMAKIHGFRYGQYDLGGASASMSLKNGIAHAEIHTPSEILNTDLVLDAQMIKKGVKGNIAGEVKNIDMYALRLVDTPLSTSMKASLALSSDMKDNHAINGTIYNFTLKDSAKVHYAYNINLDAFTRRDTTHTHFDCGDLIFKTDFSLGYKKLMNLGNALANEVKSQISNRVIDEIALRSKLPKGRLYARADKDNPIARMLNGLGYSFASVYADMDMCPIKGINGEMQLDTLIVGGMQLDDIHLELQSEQDKMDYKLIVQNGKDNPQYSFKADTHGALRPNSLTLSMALDDKASRRGLDIGLSAMMTEDGIKVAIDSDEPILGYRKFKVNKDNYIAFRNDMRVSAKVQLHDNANTGIQIYTDDENTTALQDVTMSVTNLNLADIISVIPYMLDIKGTANGDYHIILNKEDMSISANMDIRQFTYEGYNLGNLSTELVYMPLSDGSHHIDGVLYKDNNEVASVQGAYHFINGGDRIDAEIDMKEMPLNLVNGFIPDQIIGLEGSAVGHLTIKGELDRPDINGTADLSRAQLVSVPYGVKLRMDSKPVAISNSSIKFNDFKFFDSNNQALTVNGTYNFADLSHMRADMRISANNILVVDAKETRKSLAYGKAYINFLCTVKGEVDALKVRGGLEVLPTTDLYYILNDSPITTDNRLKELVDFVDFSEKQTPVSSPPTVDGISIDLNVNILDGSHITCWLNPNHSNYLDIIGNGNLRFLYQQDDMSMTGRYTISQGEMKYSLPVIPLKTFTISQDSYIEFTGDIMNPKLSITAIENVRANVSAAESNKTVNFQCGVVLSKTLNDMGLQFIISAPEDQSVTDQLNMMSMEERGKIAVTMLTTGMFLTGNSTSNFSMNSALSNFLQSQINSIAGSAMRTLDLSVGLENTIQEDGTMRTDYAFKFAKRFWNNRLSVSLGGKIATGHEADGKTASIFDNVEVQYRLHETSNQYLRLFYKHDVYDHLEGYVDQFGAGYMYKRKFSNLYELFHPSSSKMPDNQTNSGVKTDSITTRKDSINAK</sequence>
<organism evidence="1 2">
    <name type="scientific">Palleniella muris</name>
    <dbReference type="NCBI Taxonomy" id="3038145"/>
    <lineage>
        <taxon>Bacteria</taxon>
        <taxon>Pseudomonadati</taxon>
        <taxon>Bacteroidota</taxon>
        <taxon>Bacteroidia</taxon>
        <taxon>Bacteroidales</taxon>
        <taxon>Prevotellaceae</taxon>
        <taxon>Palleniella</taxon>
    </lineage>
</organism>
<reference evidence="1" key="1">
    <citation type="submission" date="2019-04" db="EMBL/GenBank/DDBJ databases">
        <title>Microbes associate with the intestines of laboratory mice.</title>
        <authorList>
            <person name="Navarre W."/>
            <person name="Wong E."/>
            <person name="Huang K."/>
            <person name="Tropini C."/>
            <person name="Ng K."/>
            <person name="Yu B."/>
        </authorList>
    </citation>
    <scope>NUCLEOTIDE SEQUENCE</scope>
    <source>
        <strain evidence="1">NM73_A23</strain>
    </source>
</reference>
<name>A0AC61QQV5_9BACT</name>
<protein>
    <submittedName>
        <fullName evidence="1">Phage tail protein</fullName>
    </submittedName>
</protein>
<proteinExistence type="predicted"/>
<evidence type="ECO:0000313" key="2">
    <source>
        <dbReference type="Proteomes" id="UP000308886"/>
    </source>
</evidence>
<evidence type="ECO:0000313" key="1">
    <source>
        <dbReference type="EMBL" id="TGX82620.1"/>
    </source>
</evidence>
<comment type="caution">
    <text evidence="1">The sequence shown here is derived from an EMBL/GenBank/DDBJ whole genome shotgun (WGS) entry which is preliminary data.</text>
</comment>
<gene>
    <name evidence="1" type="ORF">E5358_06120</name>
</gene>
<dbReference type="EMBL" id="SRZC01000008">
    <property type="protein sequence ID" value="TGX82620.1"/>
    <property type="molecule type" value="Genomic_DNA"/>
</dbReference>
<dbReference type="Proteomes" id="UP000308886">
    <property type="component" value="Unassembled WGS sequence"/>
</dbReference>
<keyword evidence="2" id="KW-1185">Reference proteome</keyword>